<keyword evidence="1" id="KW-0472">Membrane</keyword>
<keyword evidence="3" id="KW-1185">Reference proteome</keyword>
<reference evidence="2" key="1">
    <citation type="submission" date="2021-01" db="EMBL/GenBank/DDBJ databases">
        <title>Modified the classification status of verrucomicrobia.</title>
        <authorList>
            <person name="Feng X."/>
        </authorList>
    </citation>
    <scope>NUCLEOTIDE SEQUENCE</scope>
    <source>
        <strain evidence="2">5K15</strain>
    </source>
</reference>
<feature type="transmembrane region" description="Helical" evidence="1">
    <location>
        <begin position="91"/>
        <end position="111"/>
    </location>
</feature>
<keyword evidence="1" id="KW-0812">Transmembrane</keyword>
<feature type="transmembrane region" description="Helical" evidence="1">
    <location>
        <begin position="53"/>
        <end position="70"/>
    </location>
</feature>
<name>A0AAE2VCT0_9BACT</name>
<evidence type="ECO:0000313" key="2">
    <source>
        <dbReference type="EMBL" id="MBK1855990.1"/>
    </source>
</evidence>
<dbReference type="EMBL" id="JAENIG010000009">
    <property type="protein sequence ID" value="MBK1855990.1"/>
    <property type="molecule type" value="Genomic_DNA"/>
</dbReference>
<gene>
    <name evidence="2" type="ORF">JIN83_13540</name>
</gene>
<sequence length="115" mass="12242">MIDPYQTPSAEDPASAAVEVAKNEERVLVGPPCPSCGSTNTTSDSVLRSRPNLLAVMLFGWIFMLARGAFAMRNSLCMDCGETHRYKSLGSWIALLIFLGIIGLVVAGVLIDPGA</sequence>
<dbReference type="Proteomes" id="UP000634206">
    <property type="component" value="Unassembled WGS sequence"/>
</dbReference>
<dbReference type="AlphaFoldDB" id="A0AAE2VCT0"/>
<evidence type="ECO:0008006" key="4">
    <source>
        <dbReference type="Google" id="ProtNLM"/>
    </source>
</evidence>
<evidence type="ECO:0000313" key="3">
    <source>
        <dbReference type="Proteomes" id="UP000634206"/>
    </source>
</evidence>
<accession>A0AAE2VCT0</accession>
<organism evidence="2 3">
    <name type="scientific">Oceaniferula flava</name>
    <dbReference type="NCBI Taxonomy" id="2800421"/>
    <lineage>
        <taxon>Bacteria</taxon>
        <taxon>Pseudomonadati</taxon>
        <taxon>Verrucomicrobiota</taxon>
        <taxon>Verrucomicrobiia</taxon>
        <taxon>Verrucomicrobiales</taxon>
        <taxon>Verrucomicrobiaceae</taxon>
        <taxon>Oceaniferula</taxon>
    </lineage>
</organism>
<comment type="caution">
    <text evidence="2">The sequence shown here is derived from an EMBL/GenBank/DDBJ whole genome shotgun (WGS) entry which is preliminary data.</text>
</comment>
<proteinExistence type="predicted"/>
<evidence type="ECO:0000256" key="1">
    <source>
        <dbReference type="SAM" id="Phobius"/>
    </source>
</evidence>
<protein>
    <recommendedName>
        <fullName evidence="4">LITAF domain-containing protein</fullName>
    </recommendedName>
</protein>
<keyword evidence="1" id="KW-1133">Transmembrane helix</keyword>